<comment type="similarity">
    <text evidence="1">Belongs to the PP2C family.</text>
</comment>
<keyword evidence="1" id="KW-0460">Magnesium</keyword>
<dbReference type="Pfam" id="PF07228">
    <property type="entry name" value="SpoIIE"/>
    <property type="match status" value="1"/>
</dbReference>
<gene>
    <name evidence="3" type="ORF">PRUPE_4G166700</name>
</gene>
<dbReference type="SMR" id="A0A251PLN6"/>
<dbReference type="SMART" id="SM00332">
    <property type="entry name" value="PP2Cc"/>
    <property type="match status" value="1"/>
</dbReference>
<organism evidence="3 4">
    <name type="scientific">Prunus persica</name>
    <name type="common">Peach</name>
    <name type="synonym">Amygdalus persica</name>
    <dbReference type="NCBI Taxonomy" id="3760"/>
    <lineage>
        <taxon>Eukaryota</taxon>
        <taxon>Viridiplantae</taxon>
        <taxon>Streptophyta</taxon>
        <taxon>Embryophyta</taxon>
        <taxon>Tracheophyta</taxon>
        <taxon>Spermatophyta</taxon>
        <taxon>Magnoliopsida</taxon>
        <taxon>eudicotyledons</taxon>
        <taxon>Gunneridae</taxon>
        <taxon>Pentapetalae</taxon>
        <taxon>rosids</taxon>
        <taxon>fabids</taxon>
        <taxon>Rosales</taxon>
        <taxon>Rosaceae</taxon>
        <taxon>Amygdaloideae</taxon>
        <taxon>Amygdaleae</taxon>
        <taxon>Prunus</taxon>
    </lineage>
</organism>
<evidence type="ECO:0000256" key="1">
    <source>
        <dbReference type="RuleBase" id="RU366020"/>
    </source>
</evidence>
<feature type="domain" description="PPM-type phosphatase" evidence="2">
    <location>
        <begin position="63"/>
        <end position="305"/>
    </location>
</feature>
<dbReference type="Gramene" id="ONI12467">
    <property type="protein sequence ID" value="ONI12467"/>
    <property type="gene ID" value="PRUPE_4G166700"/>
</dbReference>
<keyword evidence="1" id="KW-0904">Protein phosphatase</keyword>
<dbReference type="GO" id="GO:0046872">
    <property type="term" value="F:metal ion binding"/>
    <property type="evidence" value="ECO:0007669"/>
    <property type="project" value="UniProtKB-UniRule"/>
</dbReference>
<dbReference type="GO" id="GO:0004722">
    <property type="term" value="F:protein serine/threonine phosphatase activity"/>
    <property type="evidence" value="ECO:0000318"/>
    <property type="project" value="GO_Central"/>
</dbReference>
<dbReference type="PANTHER" id="PTHR12320:SF81">
    <property type="entry name" value="PROTEIN PHOSPHATASE 2C 23-RELATED"/>
    <property type="match status" value="1"/>
</dbReference>
<dbReference type="PANTHER" id="PTHR12320">
    <property type="entry name" value="PROTEIN PHOSPHATASE 2C"/>
    <property type="match status" value="1"/>
</dbReference>
<keyword evidence="1" id="KW-0378">Hydrolase</keyword>
<protein>
    <recommendedName>
        <fullName evidence="1">Protein phosphatase</fullName>
        <ecNumber evidence="1">3.1.3.16</ecNumber>
    </recommendedName>
</protein>
<dbReference type="InterPro" id="IPR001932">
    <property type="entry name" value="PPM-type_phosphatase-like_dom"/>
</dbReference>
<dbReference type="PROSITE" id="PS51746">
    <property type="entry name" value="PPM_2"/>
    <property type="match status" value="1"/>
</dbReference>
<comment type="cofactor">
    <cofactor evidence="1">
        <name>Mg(2+)</name>
        <dbReference type="ChEBI" id="CHEBI:18420"/>
    </cofactor>
</comment>
<comment type="catalytic activity">
    <reaction evidence="1">
        <text>O-phospho-L-seryl-[protein] + H2O = L-seryl-[protein] + phosphate</text>
        <dbReference type="Rhea" id="RHEA:20629"/>
        <dbReference type="Rhea" id="RHEA-COMP:9863"/>
        <dbReference type="Rhea" id="RHEA-COMP:11604"/>
        <dbReference type="ChEBI" id="CHEBI:15377"/>
        <dbReference type="ChEBI" id="CHEBI:29999"/>
        <dbReference type="ChEBI" id="CHEBI:43474"/>
        <dbReference type="ChEBI" id="CHEBI:83421"/>
        <dbReference type="EC" id="3.1.3.16"/>
    </reaction>
</comment>
<dbReference type="AlphaFoldDB" id="A0A251PLN6"/>
<name>A0A251PLN6_PRUPE</name>
<evidence type="ECO:0000259" key="2">
    <source>
        <dbReference type="PROSITE" id="PS51746"/>
    </source>
</evidence>
<proteinExistence type="inferred from homology"/>
<dbReference type="EMBL" id="CM007654">
    <property type="protein sequence ID" value="ONI12467.1"/>
    <property type="molecule type" value="Genomic_DNA"/>
</dbReference>
<accession>A0A251PLN6</accession>
<reference evidence="3 4" key="1">
    <citation type="journal article" date="2013" name="Nat. Genet.">
        <title>The high-quality draft genome of peach (Prunus persica) identifies unique patterns of genetic diversity, domestication and genome evolution.</title>
        <authorList>
            <consortium name="International Peach Genome Initiative"/>
            <person name="Verde I."/>
            <person name="Abbott A.G."/>
            <person name="Scalabrin S."/>
            <person name="Jung S."/>
            <person name="Shu S."/>
            <person name="Marroni F."/>
            <person name="Zhebentyayeva T."/>
            <person name="Dettori M.T."/>
            <person name="Grimwood J."/>
            <person name="Cattonaro F."/>
            <person name="Zuccolo A."/>
            <person name="Rossini L."/>
            <person name="Jenkins J."/>
            <person name="Vendramin E."/>
            <person name="Meisel L.A."/>
            <person name="Decroocq V."/>
            <person name="Sosinski B."/>
            <person name="Prochnik S."/>
            <person name="Mitros T."/>
            <person name="Policriti A."/>
            <person name="Cipriani G."/>
            <person name="Dondini L."/>
            <person name="Ficklin S."/>
            <person name="Goodstein D.M."/>
            <person name="Xuan P."/>
            <person name="Del Fabbro C."/>
            <person name="Aramini V."/>
            <person name="Copetti D."/>
            <person name="Gonzalez S."/>
            <person name="Horner D.S."/>
            <person name="Falchi R."/>
            <person name="Lucas S."/>
            <person name="Mica E."/>
            <person name="Maldonado J."/>
            <person name="Lazzari B."/>
            <person name="Bielenberg D."/>
            <person name="Pirona R."/>
            <person name="Miculan M."/>
            <person name="Barakat A."/>
            <person name="Testolin R."/>
            <person name="Stella A."/>
            <person name="Tartarini S."/>
            <person name="Tonutti P."/>
            <person name="Arus P."/>
            <person name="Orellana A."/>
            <person name="Wells C."/>
            <person name="Main D."/>
            <person name="Vizzotto G."/>
            <person name="Silva H."/>
            <person name="Salamini F."/>
            <person name="Schmutz J."/>
            <person name="Morgante M."/>
            <person name="Rokhsar D.S."/>
        </authorList>
    </citation>
    <scope>NUCLEOTIDE SEQUENCE [LARGE SCALE GENOMIC DNA]</scope>
    <source>
        <strain evidence="4">cv. Nemared</strain>
    </source>
</reference>
<dbReference type="Gene3D" id="3.60.40.10">
    <property type="entry name" value="PPM-type phosphatase domain"/>
    <property type="match status" value="1"/>
</dbReference>
<dbReference type="InterPro" id="IPR036457">
    <property type="entry name" value="PPM-type-like_dom_sf"/>
</dbReference>
<dbReference type="EC" id="3.1.3.16" evidence="1"/>
<keyword evidence="1" id="KW-0479">Metal-binding</keyword>
<dbReference type="InterPro" id="IPR039123">
    <property type="entry name" value="PPTC7"/>
</dbReference>
<sequence length="338" mass="37292">MMIANYNNTNTCYGYGSQYQQILTEHEELRRKRKVNKSDQIQELLFKNRRKIHNEKMKLVCGSCYLPKDNPDKPLGEDAHFICHNGQTIGVADGVGGWAKIGVDAGVYARGLMNNANQTAMDMTRAAAAEVNPRNVLNQAYANNAGVQGSSTACILSLNKERGALHAVNVGDSGFMVFRDSRCLYKSPPQQRMFNCPYQLGNYVGYDRPKAALEFVMEAVPGDIIVLGTDGLLDNMFPSEIEDVLVAYRGSGRDCKELASAIANLALFNSLDKYSVSPFQMEAQKAGLEHAGGKIDDITVVVAQVVASSSFTTPASLGFGFERTDTKRKREDYIRFRN</sequence>
<comment type="catalytic activity">
    <reaction evidence="1">
        <text>O-phospho-L-threonyl-[protein] + H2O = L-threonyl-[protein] + phosphate</text>
        <dbReference type="Rhea" id="RHEA:47004"/>
        <dbReference type="Rhea" id="RHEA-COMP:11060"/>
        <dbReference type="Rhea" id="RHEA-COMP:11605"/>
        <dbReference type="ChEBI" id="CHEBI:15377"/>
        <dbReference type="ChEBI" id="CHEBI:30013"/>
        <dbReference type="ChEBI" id="CHEBI:43474"/>
        <dbReference type="ChEBI" id="CHEBI:61977"/>
        <dbReference type="EC" id="3.1.3.16"/>
    </reaction>
</comment>
<keyword evidence="1" id="KW-0464">Manganese</keyword>
<dbReference type="eggNOG" id="KOG1379">
    <property type="taxonomic scope" value="Eukaryota"/>
</dbReference>
<dbReference type="SUPFAM" id="SSF81606">
    <property type="entry name" value="PP2C-like"/>
    <property type="match status" value="1"/>
</dbReference>
<evidence type="ECO:0000313" key="3">
    <source>
        <dbReference type="EMBL" id="ONI12467.1"/>
    </source>
</evidence>
<dbReference type="SMART" id="SM00331">
    <property type="entry name" value="PP2C_SIG"/>
    <property type="match status" value="1"/>
</dbReference>
<keyword evidence="4" id="KW-1185">Reference proteome</keyword>
<evidence type="ECO:0000313" key="4">
    <source>
        <dbReference type="Proteomes" id="UP000006882"/>
    </source>
</evidence>
<comment type="cofactor">
    <cofactor evidence="1">
        <name>Mn(2+)</name>
        <dbReference type="ChEBI" id="CHEBI:29035"/>
    </cofactor>
</comment>
<dbReference type="OrthoDB" id="60843at2759"/>
<dbReference type="Proteomes" id="UP000006882">
    <property type="component" value="Chromosome G4"/>
</dbReference>